<name>A0A6C0EZF1_9ZZZZ</name>
<reference evidence="1" key="1">
    <citation type="journal article" date="2020" name="Nature">
        <title>Giant virus diversity and host interactions through global metagenomics.</title>
        <authorList>
            <person name="Schulz F."/>
            <person name="Roux S."/>
            <person name="Paez-Espino D."/>
            <person name="Jungbluth S."/>
            <person name="Walsh D.A."/>
            <person name="Denef V.J."/>
            <person name="McMahon K.D."/>
            <person name="Konstantinidis K.T."/>
            <person name="Eloe-Fadrosh E.A."/>
            <person name="Kyrpides N.C."/>
            <person name="Woyke T."/>
        </authorList>
    </citation>
    <scope>NUCLEOTIDE SEQUENCE</scope>
    <source>
        <strain evidence="1">GVMAG-M-3300009161-30</strain>
    </source>
</reference>
<sequence length="386" mass="44257">MDATQEKIYLKALNTYYKLKNQYDENHQKDIHKIINIKGLSWKEKRDEFQKMKRKCINCRRPVGTIFTNKAKALEDKHLLAMCGDRNNPCPLNFDINTSYVAIMTDFINDDEHEISEYKKQIIVDKNDLLFGYITAEQAVAKFDSVKESIVNRIKNYEFEMQQYLSVVDNPIKQELLKKMQTEINANIYEMKTMMREFNKTQNTQYIADIVALNVAMSYPPDEDHEIIPKLTKLMNAKYAYSAVEYNGVDDTYHLIQKPHVIVEFEQDLGEKERGVISMREGLDKNIKLSVNVLQEDMPSLQGVKAKKPVAIVGEQNPLAEMNKIWGDRDVVANVPQNIEASNFLPDGTIAASEAANLNLKITFKNGNLIVTDPKSGKIYKVTAGK</sequence>
<evidence type="ECO:0000313" key="1">
    <source>
        <dbReference type="EMBL" id="QHT32555.1"/>
    </source>
</evidence>
<proteinExistence type="predicted"/>
<accession>A0A6C0EZF1</accession>
<dbReference type="AlphaFoldDB" id="A0A6C0EZF1"/>
<protein>
    <submittedName>
        <fullName evidence="1">Uncharacterized protein</fullName>
    </submittedName>
</protein>
<organism evidence="1">
    <name type="scientific">viral metagenome</name>
    <dbReference type="NCBI Taxonomy" id="1070528"/>
    <lineage>
        <taxon>unclassified sequences</taxon>
        <taxon>metagenomes</taxon>
        <taxon>organismal metagenomes</taxon>
    </lineage>
</organism>
<dbReference type="EMBL" id="MN738944">
    <property type="protein sequence ID" value="QHT32555.1"/>
    <property type="molecule type" value="Genomic_DNA"/>
</dbReference>